<evidence type="ECO:0000256" key="4">
    <source>
        <dbReference type="ARBA" id="ARBA00022692"/>
    </source>
</evidence>
<keyword evidence="7 10" id="KW-0472">Membrane</keyword>
<evidence type="ECO:0000313" key="13">
    <source>
        <dbReference type="Proteomes" id="UP001295423"/>
    </source>
</evidence>
<dbReference type="Pfam" id="PF00520">
    <property type="entry name" value="Ion_trans"/>
    <property type="match status" value="1"/>
</dbReference>
<dbReference type="Pfam" id="PF13637">
    <property type="entry name" value="Ank_4"/>
    <property type="match status" value="1"/>
</dbReference>
<dbReference type="GO" id="GO:0016020">
    <property type="term" value="C:membrane"/>
    <property type="evidence" value="ECO:0007669"/>
    <property type="project" value="UniProtKB-SubCell"/>
</dbReference>
<dbReference type="Gene3D" id="2.60.120.10">
    <property type="entry name" value="Jelly Rolls"/>
    <property type="match status" value="1"/>
</dbReference>
<dbReference type="PROSITE" id="PS50088">
    <property type="entry name" value="ANK_REPEAT"/>
    <property type="match status" value="3"/>
</dbReference>
<feature type="repeat" description="ANK" evidence="9">
    <location>
        <begin position="716"/>
        <end position="748"/>
    </location>
</feature>
<evidence type="ECO:0000256" key="3">
    <source>
        <dbReference type="ARBA" id="ARBA00022448"/>
    </source>
</evidence>
<dbReference type="InterPro" id="IPR005821">
    <property type="entry name" value="Ion_trans_dom"/>
</dbReference>
<feature type="transmembrane region" description="Helical" evidence="10">
    <location>
        <begin position="278"/>
        <end position="303"/>
    </location>
</feature>
<evidence type="ECO:0000256" key="7">
    <source>
        <dbReference type="ARBA" id="ARBA00023136"/>
    </source>
</evidence>
<dbReference type="InterPro" id="IPR036770">
    <property type="entry name" value="Ankyrin_rpt-contain_sf"/>
</dbReference>
<keyword evidence="13" id="KW-1185">Reference proteome</keyword>
<comment type="caution">
    <text evidence="12">The sequence shown here is derived from an EMBL/GenBank/DDBJ whole genome shotgun (WGS) entry which is preliminary data.</text>
</comment>
<feature type="repeat" description="ANK" evidence="9">
    <location>
        <begin position="617"/>
        <end position="649"/>
    </location>
</feature>
<dbReference type="Pfam" id="PF12796">
    <property type="entry name" value="Ank_2"/>
    <property type="match status" value="1"/>
</dbReference>
<gene>
    <name evidence="12" type="ORF">CYCCA115_LOCUS12028</name>
</gene>
<feature type="domain" description="Cyclic nucleotide-binding" evidence="11">
    <location>
        <begin position="380"/>
        <end position="517"/>
    </location>
</feature>
<dbReference type="InterPro" id="IPR003938">
    <property type="entry name" value="K_chnl_volt-dep_EAG/ELK/ERG"/>
</dbReference>
<dbReference type="SMART" id="SM00100">
    <property type="entry name" value="cNMP"/>
    <property type="match status" value="1"/>
</dbReference>
<dbReference type="PROSITE" id="PS50297">
    <property type="entry name" value="ANK_REP_REGION"/>
    <property type="match status" value="2"/>
</dbReference>
<evidence type="ECO:0000313" key="12">
    <source>
        <dbReference type="EMBL" id="CAJ1949307.1"/>
    </source>
</evidence>
<organism evidence="12 13">
    <name type="scientific">Cylindrotheca closterium</name>
    <dbReference type="NCBI Taxonomy" id="2856"/>
    <lineage>
        <taxon>Eukaryota</taxon>
        <taxon>Sar</taxon>
        <taxon>Stramenopiles</taxon>
        <taxon>Ochrophyta</taxon>
        <taxon>Bacillariophyta</taxon>
        <taxon>Bacillariophyceae</taxon>
        <taxon>Bacillariophycidae</taxon>
        <taxon>Bacillariales</taxon>
        <taxon>Bacillariaceae</taxon>
        <taxon>Cylindrotheca</taxon>
    </lineage>
</organism>
<evidence type="ECO:0000256" key="2">
    <source>
        <dbReference type="ARBA" id="ARBA00007929"/>
    </source>
</evidence>
<evidence type="ECO:0000256" key="1">
    <source>
        <dbReference type="ARBA" id="ARBA00004141"/>
    </source>
</evidence>
<accession>A0AAD2FQB1</accession>
<keyword evidence="9" id="KW-0040">ANK repeat</keyword>
<keyword evidence="8" id="KW-0407">Ion channel</keyword>
<feature type="repeat" description="ANK" evidence="9">
    <location>
        <begin position="650"/>
        <end position="682"/>
    </location>
</feature>
<name>A0AAD2FQB1_9STRA</name>
<dbReference type="GO" id="GO:0005249">
    <property type="term" value="F:voltage-gated potassium channel activity"/>
    <property type="evidence" value="ECO:0007669"/>
    <property type="project" value="InterPro"/>
</dbReference>
<dbReference type="PANTHER" id="PTHR45743">
    <property type="entry name" value="POTASSIUM CHANNEL AKT1"/>
    <property type="match status" value="1"/>
</dbReference>
<dbReference type="InterPro" id="IPR002110">
    <property type="entry name" value="Ankyrin_rpt"/>
</dbReference>
<dbReference type="Gene3D" id="1.10.287.70">
    <property type="match status" value="1"/>
</dbReference>
<keyword evidence="4 10" id="KW-0812">Transmembrane</keyword>
<comment type="similarity">
    <text evidence="2">Belongs to the potassium channel family. Plant (TC 1.A.1.4) subfamily.</text>
</comment>
<dbReference type="InterPro" id="IPR018490">
    <property type="entry name" value="cNMP-bd_dom_sf"/>
</dbReference>
<proteinExistence type="inferred from homology"/>
<dbReference type="Gene3D" id="1.25.40.20">
    <property type="entry name" value="Ankyrin repeat-containing domain"/>
    <property type="match status" value="2"/>
</dbReference>
<dbReference type="InterPro" id="IPR000595">
    <property type="entry name" value="cNMP-bd_dom"/>
</dbReference>
<dbReference type="AlphaFoldDB" id="A0AAD2FQB1"/>
<feature type="transmembrane region" description="Helical" evidence="10">
    <location>
        <begin position="139"/>
        <end position="160"/>
    </location>
</feature>
<feature type="transmembrane region" description="Helical" evidence="10">
    <location>
        <begin position="99"/>
        <end position="118"/>
    </location>
</feature>
<dbReference type="PRINTS" id="PR01463">
    <property type="entry name" value="EAGCHANLFMLY"/>
</dbReference>
<evidence type="ECO:0000256" key="5">
    <source>
        <dbReference type="ARBA" id="ARBA00022989"/>
    </source>
</evidence>
<evidence type="ECO:0000256" key="6">
    <source>
        <dbReference type="ARBA" id="ARBA00023065"/>
    </source>
</evidence>
<feature type="transmembrane region" description="Helical" evidence="10">
    <location>
        <begin position="204"/>
        <end position="226"/>
    </location>
</feature>
<dbReference type="SUPFAM" id="SSF51206">
    <property type="entry name" value="cAMP-binding domain-like"/>
    <property type="match status" value="1"/>
</dbReference>
<keyword evidence="3" id="KW-0813">Transport</keyword>
<dbReference type="Proteomes" id="UP001295423">
    <property type="component" value="Unassembled WGS sequence"/>
</dbReference>
<evidence type="ECO:0000256" key="10">
    <source>
        <dbReference type="SAM" id="Phobius"/>
    </source>
</evidence>
<evidence type="ECO:0000256" key="8">
    <source>
        <dbReference type="ARBA" id="ARBA00023303"/>
    </source>
</evidence>
<evidence type="ECO:0000259" key="11">
    <source>
        <dbReference type="PROSITE" id="PS50042"/>
    </source>
</evidence>
<dbReference type="SMART" id="SM00248">
    <property type="entry name" value="ANK"/>
    <property type="match status" value="5"/>
</dbReference>
<dbReference type="EMBL" id="CAKOGP040001758">
    <property type="protein sequence ID" value="CAJ1949307.1"/>
    <property type="molecule type" value="Genomic_DNA"/>
</dbReference>
<sequence>MSDENKRLLPSTMASTHALELLQSRPTGVLMGGGPFFTDRKMVEKAEIHGVIFPWMSAYKIWWWITAIGAIFTVFFAPFEIGFQEEPGTFSDFEGYSEIISTGIFVIDIFVNFNLAFYKHGKIIFERGKIFSNYLNRMFWVDLIGVFPFETIVLLLTGHLGDKGKVALLASLLRMLRFVRLHRMQKLSDMLQFDPRVSLLWFTLIRNFVAVFALTHIEACFMYFLARYHDFGADTWLGPLVEETTGTSRYIVSLYWSIVTFCTVGYGDFAPANPMEQIWGSVFMLINVVVAAWIIGSITLLIVKGDERTGEYRDSLQTLQQYGEMNDFDDAFMRKLKAQLRLDFNNREISDEQVLGNFPGAVRRKILRKLYMQPLVKTHLMAGVRQQFVDAFLASCKVEIFNPGEEIVERGAILSDLFLLVGGVAEIVTFEGTTTLGPKRDSFCEEDFDADEHLRRQKLESGDFIGDIGFFTESPQVDSVACLTVCKTLTMTQASYKLLAQDHPSSVGKILQNLLIKVREMQVALPKGLEVLRAGSSFDLDSSRTYNSFDLESNKSRDELQQRKDSLTAVADLVKMHMAKQLDDQTTRLLFAASRGDTRTISLMCSQGFDADNADYDDRTALMVAAMKGNTDVVRLLLEYNANPNLVDMHGSTALLEAVKNGNDVTMKVLAERGAELCMSEKLAASVLCQAVYDGDISLLKRLLEAGIQVNAADYDKRTAAHIAAAEGNAAALRVLSQNGASLELKDRWEHTAMYEAKKSNQTSFLKEISKLSSP</sequence>
<dbReference type="PROSITE" id="PS50042">
    <property type="entry name" value="CNMP_BINDING_3"/>
    <property type="match status" value="1"/>
</dbReference>
<dbReference type="SUPFAM" id="SSF81324">
    <property type="entry name" value="Voltage-gated potassium channels"/>
    <property type="match status" value="1"/>
</dbReference>
<dbReference type="InterPro" id="IPR045319">
    <property type="entry name" value="KAT/AKT"/>
</dbReference>
<reference evidence="12" key="1">
    <citation type="submission" date="2023-08" db="EMBL/GenBank/DDBJ databases">
        <authorList>
            <person name="Audoor S."/>
            <person name="Bilcke G."/>
        </authorList>
    </citation>
    <scope>NUCLEOTIDE SEQUENCE</scope>
</reference>
<keyword evidence="5 10" id="KW-1133">Transmembrane helix</keyword>
<dbReference type="PANTHER" id="PTHR45743:SF2">
    <property type="entry name" value="POTASSIUM CHANNEL AKT1"/>
    <property type="match status" value="1"/>
</dbReference>
<comment type="subcellular location">
    <subcellularLocation>
        <location evidence="1">Membrane</location>
        <topology evidence="1">Multi-pass membrane protein</topology>
    </subcellularLocation>
</comment>
<protein>
    <recommendedName>
        <fullName evidence="11">Cyclic nucleotide-binding domain-containing protein</fullName>
    </recommendedName>
</protein>
<dbReference type="CDD" id="cd00038">
    <property type="entry name" value="CAP_ED"/>
    <property type="match status" value="1"/>
</dbReference>
<feature type="transmembrane region" description="Helical" evidence="10">
    <location>
        <begin position="61"/>
        <end position="79"/>
    </location>
</feature>
<keyword evidence="6" id="KW-0406">Ion transport</keyword>
<evidence type="ECO:0000256" key="9">
    <source>
        <dbReference type="PROSITE-ProRule" id="PRU00023"/>
    </source>
</evidence>
<dbReference type="SUPFAM" id="SSF48403">
    <property type="entry name" value="Ankyrin repeat"/>
    <property type="match status" value="1"/>
</dbReference>
<dbReference type="InterPro" id="IPR014710">
    <property type="entry name" value="RmlC-like_jellyroll"/>
</dbReference>